<sequence length="33" mass="3358">MVLGAQAGKVGPTGVFRKAGITHFQSAIETPST</sequence>
<geneLocation type="plasmid" evidence="1 2">
    <name>pSmeSM11c</name>
</geneLocation>
<keyword evidence="1" id="KW-0614">Plasmid</keyword>
<evidence type="ECO:0000313" key="2">
    <source>
        <dbReference type="Proteomes" id="UP000009045"/>
    </source>
</evidence>
<organism evidence="1 2">
    <name type="scientific">Sinorhizobium meliloti (strain SM11)</name>
    <dbReference type="NCBI Taxonomy" id="707241"/>
    <lineage>
        <taxon>Bacteria</taxon>
        <taxon>Pseudomonadati</taxon>
        <taxon>Pseudomonadota</taxon>
        <taxon>Alphaproteobacteria</taxon>
        <taxon>Hyphomicrobiales</taxon>
        <taxon>Rhizobiaceae</taxon>
        <taxon>Sinorhizobium/Ensifer group</taxon>
        <taxon>Sinorhizobium</taxon>
    </lineage>
</organism>
<dbReference type="EMBL" id="CP001831">
    <property type="protein sequence ID" value="AEH81617.1"/>
    <property type="molecule type" value="Genomic_DNA"/>
</dbReference>
<dbReference type="KEGG" id="smx:SM11_pC0544"/>
<proteinExistence type="predicted"/>
<accession>F7XDJ2</accession>
<dbReference type="HOGENOM" id="CLU_3383817_0_0_5"/>
<protein>
    <submittedName>
        <fullName evidence="1">Uncharacterized protein</fullName>
    </submittedName>
</protein>
<evidence type="ECO:0000313" key="1">
    <source>
        <dbReference type="EMBL" id="AEH81617.1"/>
    </source>
</evidence>
<dbReference type="Proteomes" id="UP000009045">
    <property type="component" value="Plasmid pSmeSM11c"/>
</dbReference>
<name>F7XDJ2_SINMM</name>
<reference evidence="1 2" key="1">
    <citation type="journal article" date="2011" name="J. Biotechnol.">
        <title>The complete genome sequence of the dominant Sinorhizobium meliloti field isolate SM11 extends the S. meliloti pan-genome.</title>
        <authorList>
            <person name="Schneiker-Bekel S."/>
            <person name="Wibberg D."/>
            <person name="Bekel T."/>
            <person name="Blom J."/>
            <person name="Linke B."/>
            <person name="Neuweger H."/>
            <person name="Stiens M."/>
            <person name="Vorholter F.J."/>
            <person name="Weidner S."/>
            <person name="Goesmann A."/>
            <person name="Puhler A."/>
            <person name="Schluter A."/>
        </authorList>
    </citation>
    <scope>NUCLEOTIDE SEQUENCE [LARGE SCALE GENOMIC DNA]</scope>
    <source>
        <strain evidence="1 2">SM11</strain>
        <plasmid evidence="2">pSmeSM11c</plasmid>
    </source>
</reference>
<gene>
    <name evidence="1" type="ordered locus">SM11_pC0544</name>
</gene>
<dbReference type="AlphaFoldDB" id="F7XDJ2"/>